<evidence type="ECO:0000313" key="1">
    <source>
        <dbReference type="EMBL" id="KYC42436.1"/>
    </source>
</evidence>
<organism evidence="1 2">
    <name type="scientific">Scytonema hofmannii PCC 7110</name>
    <dbReference type="NCBI Taxonomy" id="128403"/>
    <lineage>
        <taxon>Bacteria</taxon>
        <taxon>Bacillati</taxon>
        <taxon>Cyanobacteriota</taxon>
        <taxon>Cyanophyceae</taxon>
        <taxon>Nostocales</taxon>
        <taxon>Scytonemataceae</taxon>
        <taxon>Scytonema</taxon>
    </lineage>
</organism>
<sequence>MTDFENAKRIRLSLDVTPELNKTIEDLSKIIGGSKSDVLRKAIALMEVVVDYQKEGKKVGIANRLGEPMFAEIVNLL</sequence>
<protein>
    <submittedName>
        <fullName evidence="1">Uncharacterized protein</fullName>
    </submittedName>
</protein>
<proteinExistence type="predicted"/>
<reference evidence="1 2" key="1">
    <citation type="journal article" date="2013" name="Genome Biol. Evol.">
        <title>Genomes of Stigonematalean cyanobacteria (subsection V) and the evolution of oxygenic photosynthesis from prokaryotes to plastids.</title>
        <authorList>
            <person name="Dagan T."/>
            <person name="Roettger M."/>
            <person name="Stucken K."/>
            <person name="Landan G."/>
            <person name="Koch R."/>
            <person name="Major P."/>
            <person name="Gould S.B."/>
            <person name="Goremykin V.V."/>
            <person name="Rippka R."/>
            <person name="Tandeau de Marsac N."/>
            <person name="Gugger M."/>
            <person name="Lockhart P.J."/>
            <person name="Allen J.F."/>
            <person name="Brune I."/>
            <person name="Maus I."/>
            <person name="Puhler A."/>
            <person name="Martin W.F."/>
        </authorList>
    </citation>
    <scope>NUCLEOTIDE SEQUENCE [LARGE SCALE GENOMIC DNA]</scope>
    <source>
        <strain evidence="1 2">PCC 7110</strain>
    </source>
</reference>
<dbReference type="RefSeq" id="WP_017747580.1">
    <property type="nucleotide sequence ID" value="NZ_KQ976354.1"/>
</dbReference>
<accession>A0A139XCP0</accession>
<comment type="caution">
    <text evidence="1">The sequence shown here is derived from an EMBL/GenBank/DDBJ whole genome shotgun (WGS) entry which is preliminary data.</text>
</comment>
<dbReference type="AlphaFoldDB" id="A0A139XCP0"/>
<gene>
    <name evidence="1" type="ORF">WA1_20955</name>
</gene>
<name>A0A139XCP0_9CYAN</name>
<dbReference type="EMBL" id="ANNX02000020">
    <property type="protein sequence ID" value="KYC42436.1"/>
    <property type="molecule type" value="Genomic_DNA"/>
</dbReference>
<dbReference type="OrthoDB" id="7063513at2"/>
<keyword evidence="2" id="KW-1185">Reference proteome</keyword>
<evidence type="ECO:0000313" key="2">
    <source>
        <dbReference type="Proteomes" id="UP000076925"/>
    </source>
</evidence>
<dbReference type="Proteomes" id="UP000076925">
    <property type="component" value="Unassembled WGS sequence"/>
</dbReference>